<dbReference type="OrthoDB" id="9763993at2"/>
<keyword evidence="3" id="KW-0949">S-adenosyl-L-methionine</keyword>
<keyword evidence="7" id="KW-0411">Iron-sulfur</keyword>
<keyword evidence="8" id="KW-0342">GTP-binding</keyword>
<dbReference type="AlphaFoldDB" id="A0A285N4E3"/>
<dbReference type="InterPro" id="IPR010505">
    <property type="entry name" value="MoaA_twitch"/>
</dbReference>
<dbReference type="PANTHER" id="PTHR22960">
    <property type="entry name" value="MOLYBDOPTERIN COFACTOR SYNTHESIS PROTEIN A"/>
    <property type="match status" value="1"/>
</dbReference>
<dbReference type="PANTHER" id="PTHR22960:SF0">
    <property type="entry name" value="MOLYBDENUM COFACTOR BIOSYNTHESIS PROTEIN 1"/>
    <property type="match status" value="1"/>
</dbReference>
<evidence type="ECO:0000313" key="12">
    <source>
        <dbReference type="EMBL" id="SNZ03697.1"/>
    </source>
</evidence>
<evidence type="ECO:0000256" key="4">
    <source>
        <dbReference type="ARBA" id="ARBA00022723"/>
    </source>
</evidence>
<dbReference type="InterPro" id="IPR007197">
    <property type="entry name" value="rSAM"/>
</dbReference>
<dbReference type="InterPro" id="IPR013785">
    <property type="entry name" value="Aldolase_TIM"/>
</dbReference>
<dbReference type="SFLD" id="SFLDG01386">
    <property type="entry name" value="main_SPASM_domain-containing"/>
    <property type="match status" value="1"/>
</dbReference>
<accession>A0A285N4E3</accession>
<keyword evidence="13" id="KW-1185">Reference proteome</keyword>
<evidence type="ECO:0000256" key="10">
    <source>
        <dbReference type="ARBA" id="ARBA00023239"/>
    </source>
</evidence>
<dbReference type="InterPro" id="IPR040064">
    <property type="entry name" value="MoaA-like"/>
</dbReference>
<evidence type="ECO:0000259" key="11">
    <source>
        <dbReference type="PROSITE" id="PS51918"/>
    </source>
</evidence>
<sequence length="322" mass="36432">MNEISYLRVSVTDKCNLKCFYCRPDNSEFVPHDEILRYEEIARLVKAMTKYGLRKVRITGGEPLVRPQLEELVKMLKDIPQINDISMTTNAITLSKHAERLRKAGLDRLNISIDSLKPELFYQITKGRLEDVIEGIRVSKELGYDPIKVNAVIVKGLNEDEALDFVEFGAAYGVEVRFIEMMPIGGELIDWSEDKVQPLERIKNQIEEKYGKLVPAISIGSGAARVYKIPKLGTKVGFITPISNPFCDGCSKLRLTAEGHIKLCLRTDEEIDAKPVVRYGTDEELDRFIKKVLIEKEISNQKIVKSGYAFSDCRRIMTSIGG</sequence>
<dbReference type="InterPro" id="IPR013483">
    <property type="entry name" value="MoaA"/>
</dbReference>
<evidence type="ECO:0000313" key="13">
    <source>
        <dbReference type="Proteomes" id="UP000219036"/>
    </source>
</evidence>
<organism evidence="12 13">
    <name type="scientific">Persephonella hydrogeniphila</name>
    <dbReference type="NCBI Taxonomy" id="198703"/>
    <lineage>
        <taxon>Bacteria</taxon>
        <taxon>Pseudomonadati</taxon>
        <taxon>Aquificota</taxon>
        <taxon>Aquificia</taxon>
        <taxon>Aquificales</taxon>
        <taxon>Hydrogenothermaceae</taxon>
        <taxon>Persephonella</taxon>
    </lineage>
</organism>
<dbReference type="InterPro" id="IPR058240">
    <property type="entry name" value="rSAM_sf"/>
</dbReference>
<dbReference type="Gene3D" id="3.20.20.70">
    <property type="entry name" value="Aldolase class I"/>
    <property type="match status" value="1"/>
</dbReference>
<evidence type="ECO:0000256" key="6">
    <source>
        <dbReference type="ARBA" id="ARBA00023004"/>
    </source>
</evidence>
<keyword evidence="9" id="KW-0501">Molybdenum cofactor biosynthesis</keyword>
<dbReference type="EMBL" id="OBEI01000001">
    <property type="protein sequence ID" value="SNZ03697.1"/>
    <property type="molecule type" value="Genomic_DNA"/>
</dbReference>
<name>A0A285N4E3_9AQUI</name>
<evidence type="ECO:0000256" key="7">
    <source>
        <dbReference type="ARBA" id="ARBA00023014"/>
    </source>
</evidence>
<keyword evidence="5" id="KW-0547">Nucleotide-binding</keyword>
<dbReference type="RefSeq" id="WP_096999628.1">
    <property type="nucleotide sequence ID" value="NZ_OBEI01000001.1"/>
</dbReference>
<dbReference type="GO" id="GO:0006777">
    <property type="term" value="P:Mo-molybdopterin cofactor biosynthetic process"/>
    <property type="evidence" value="ECO:0007669"/>
    <property type="project" value="UniProtKB-KW"/>
</dbReference>
<comment type="cofactor">
    <cofactor evidence="1">
        <name>[4Fe-4S] cluster</name>
        <dbReference type="ChEBI" id="CHEBI:49883"/>
    </cofactor>
</comment>
<dbReference type="GO" id="GO:0061799">
    <property type="term" value="F:cyclic pyranopterin monophosphate synthase activity"/>
    <property type="evidence" value="ECO:0007669"/>
    <property type="project" value="TreeGrafter"/>
</dbReference>
<keyword evidence="4" id="KW-0479">Metal-binding</keyword>
<evidence type="ECO:0000256" key="2">
    <source>
        <dbReference type="ARBA" id="ARBA00022485"/>
    </source>
</evidence>
<dbReference type="GO" id="GO:0051539">
    <property type="term" value="F:4 iron, 4 sulfur cluster binding"/>
    <property type="evidence" value="ECO:0007669"/>
    <property type="project" value="UniProtKB-KW"/>
</dbReference>
<dbReference type="Proteomes" id="UP000219036">
    <property type="component" value="Unassembled WGS sequence"/>
</dbReference>
<dbReference type="NCBIfam" id="NF001199">
    <property type="entry name" value="PRK00164.2-1"/>
    <property type="match status" value="1"/>
</dbReference>
<protein>
    <submittedName>
        <fullName evidence="12">Cyclic pyranopterin phosphate synthase</fullName>
    </submittedName>
</protein>
<dbReference type="CDD" id="cd21117">
    <property type="entry name" value="Twitch_MoaA"/>
    <property type="match status" value="1"/>
</dbReference>
<dbReference type="GO" id="GO:0061798">
    <property type="term" value="F:GTP 3',8'-cyclase activity"/>
    <property type="evidence" value="ECO:0007669"/>
    <property type="project" value="TreeGrafter"/>
</dbReference>
<dbReference type="Pfam" id="PF04055">
    <property type="entry name" value="Radical_SAM"/>
    <property type="match status" value="1"/>
</dbReference>
<keyword evidence="10" id="KW-0456">Lyase</keyword>
<keyword evidence="6" id="KW-0408">Iron</keyword>
<dbReference type="GO" id="GO:0046872">
    <property type="term" value="F:metal ion binding"/>
    <property type="evidence" value="ECO:0007669"/>
    <property type="project" value="UniProtKB-KW"/>
</dbReference>
<dbReference type="GO" id="GO:0005525">
    <property type="term" value="F:GTP binding"/>
    <property type="evidence" value="ECO:0007669"/>
    <property type="project" value="UniProtKB-KW"/>
</dbReference>
<dbReference type="CDD" id="cd01335">
    <property type="entry name" value="Radical_SAM"/>
    <property type="match status" value="1"/>
</dbReference>
<dbReference type="SFLD" id="SFLDG01383">
    <property type="entry name" value="cyclic_pyranopterin_phosphate"/>
    <property type="match status" value="1"/>
</dbReference>
<dbReference type="Pfam" id="PF06463">
    <property type="entry name" value="Mob_synth_C"/>
    <property type="match status" value="1"/>
</dbReference>
<dbReference type="InterPro" id="IPR006638">
    <property type="entry name" value="Elp3/MiaA/NifB-like_rSAM"/>
</dbReference>
<feature type="domain" description="Radical SAM core" evidence="11">
    <location>
        <begin position="1"/>
        <end position="212"/>
    </location>
</feature>
<evidence type="ECO:0000256" key="8">
    <source>
        <dbReference type="ARBA" id="ARBA00023134"/>
    </source>
</evidence>
<evidence type="ECO:0000256" key="3">
    <source>
        <dbReference type="ARBA" id="ARBA00022691"/>
    </source>
</evidence>
<evidence type="ECO:0000256" key="9">
    <source>
        <dbReference type="ARBA" id="ARBA00023150"/>
    </source>
</evidence>
<dbReference type="NCBIfam" id="TIGR02666">
    <property type="entry name" value="moaA"/>
    <property type="match status" value="1"/>
</dbReference>
<dbReference type="PROSITE" id="PS51918">
    <property type="entry name" value="RADICAL_SAM"/>
    <property type="match status" value="1"/>
</dbReference>
<proteinExistence type="predicted"/>
<evidence type="ECO:0000256" key="5">
    <source>
        <dbReference type="ARBA" id="ARBA00022741"/>
    </source>
</evidence>
<evidence type="ECO:0000256" key="1">
    <source>
        <dbReference type="ARBA" id="ARBA00001966"/>
    </source>
</evidence>
<dbReference type="SFLD" id="SFLDG01067">
    <property type="entry name" value="SPASM/twitch_domain_containing"/>
    <property type="match status" value="1"/>
</dbReference>
<dbReference type="SFLD" id="SFLDS00029">
    <property type="entry name" value="Radical_SAM"/>
    <property type="match status" value="1"/>
</dbReference>
<reference evidence="13" key="1">
    <citation type="submission" date="2017-09" db="EMBL/GenBank/DDBJ databases">
        <authorList>
            <person name="Varghese N."/>
            <person name="Submissions S."/>
        </authorList>
    </citation>
    <scope>NUCLEOTIDE SEQUENCE [LARGE SCALE GENOMIC DNA]</scope>
    <source>
        <strain evidence="13">DSM 15103</strain>
    </source>
</reference>
<dbReference type="InterPro" id="IPR050105">
    <property type="entry name" value="MoCo_biosynth_MoaA/MoaC"/>
</dbReference>
<dbReference type="SUPFAM" id="SSF102114">
    <property type="entry name" value="Radical SAM enzymes"/>
    <property type="match status" value="1"/>
</dbReference>
<dbReference type="SMART" id="SM00729">
    <property type="entry name" value="Elp3"/>
    <property type="match status" value="1"/>
</dbReference>
<gene>
    <name evidence="12" type="ORF">SAMN06265182_0448</name>
</gene>
<keyword evidence="2" id="KW-0004">4Fe-4S</keyword>